<organism evidence="1 2">
    <name type="scientific">Halomonas lysinitropha</name>
    <dbReference type="NCBI Taxonomy" id="2607506"/>
    <lineage>
        <taxon>Bacteria</taxon>
        <taxon>Pseudomonadati</taxon>
        <taxon>Pseudomonadota</taxon>
        <taxon>Gammaproteobacteria</taxon>
        <taxon>Oceanospirillales</taxon>
        <taxon>Halomonadaceae</taxon>
        <taxon>Halomonas</taxon>
    </lineage>
</organism>
<evidence type="ECO:0000313" key="1">
    <source>
        <dbReference type="EMBL" id="VVZ96984.1"/>
    </source>
</evidence>
<dbReference type="Proteomes" id="UP000326725">
    <property type="component" value="Unassembled WGS sequence"/>
</dbReference>
<dbReference type="RefSeq" id="WP_151444797.1">
    <property type="nucleotide sequence ID" value="NZ_CABVOU010000043.1"/>
</dbReference>
<dbReference type="EMBL" id="CABVOU010000043">
    <property type="protein sequence ID" value="VVZ96984.1"/>
    <property type="molecule type" value="Genomic_DNA"/>
</dbReference>
<protein>
    <submittedName>
        <fullName evidence="1">SapC</fullName>
    </submittedName>
</protein>
<gene>
    <name evidence="1" type="ORF">HALO32_03099</name>
</gene>
<dbReference type="Pfam" id="PF07277">
    <property type="entry name" value="SapC"/>
    <property type="match status" value="1"/>
</dbReference>
<reference evidence="1 2" key="1">
    <citation type="submission" date="2019-09" db="EMBL/GenBank/DDBJ databases">
        <authorList>
            <person name="Criscuolo A."/>
        </authorList>
    </citation>
    <scope>NUCLEOTIDE SEQUENCE [LARGE SCALE GENOMIC DNA]</scope>
    <source>
        <strain evidence="2">3(2)</strain>
    </source>
</reference>
<accession>A0A5K1I5V6</accession>
<keyword evidence="2" id="KW-1185">Reference proteome</keyword>
<evidence type="ECO:0000313" key="2">
    <source>
        <dbReference type="Proteomes" id="UP000326725"/>
    </source>
</evidence>
<dbReference type="InterPro" id="IPR010836">
    <property type="entry name" value="SapC"/>
</dbReference>
<name>A0A5K1I5V6_9GAMM</name>
<proteinExistence type="predicted"/>
<sequence>MTEMMPKHEGGESPRLYRHTEVVSLQRHGDLGLVAQGSFDFARKIVSVPASLSEMVLCQRHYPIVFAGPDAPRPIIVLGLAENEGNLFVTEKGAWAQNLYVPAFLRRYPFVAVPNGPERLALAADMESDLIEQGGARPLFEDGKPSDMAHRAFDFCARLDADFSAAQEFAAALAEAGLLREEHATIKSSGAVRARLANFQIVDETLLDELSDDTFLEWRRRGWLAPIHAHLMSVSSWSELVHRQAALSADA</sequence>
<dbReference type="AlphaFoldDB" id="A0A5K1I5V6"/>